<evidence type="ECO:0000256" key="1">
    <source>
        <dbReference type="ARBA" id="ARBA00022737"/>
    </source>
</evidence>
<dbReference type="OrthoDB" id="9757809at2"/>
<organism evidence="5 6">
    <name type="scientific">Ekhidna lutea</name>
    <dbReference type="NCBI Taxonomy" id="447679"/>
    <lineage>
        <taxon>Bacteria</taxon>
        <taxon>Pseudomonadati</taxon>
        <taxon>Bacteroidota</taxon>
        <taxon>Cytophagia</taxon>
        <taxon>Cytophagales</taxon>
        <taxon>Reichenbachiellaceae</taxon>
        <taxon>Ekhidna</taxon>
    </lineage>
</organism>
<feature type="transmembrane region" description="Helical" evidence="2">
    <location>
        <begin position="7"/>
        <end position="25"/>
    </location>
</feature>
<dbReference type="RefSeq" id="WP_089354970.1">
    <property type="nucleotide sequence ID" value="NZ_FZPD01000001.1"/>
</dbReference>
<dbReference type="EMBL" id="FZPD01000001">
    <property type="protein sequence ID" value="SNS44831.1"/>
    <property type="molecule type" value="Genomic_DNA"/>
</dbReference>
<dbReference type="InterPro" id="IPR026444">
    <property type="entry name" value="Secre_tail"/>
</dbReference>
<evidence type="ECO:0000259" key="3">
    <source>
        <dbReference type="Pfam" id="PF15902"/>
    </source>
</evidence>
<dbReference type="PANTHER" id="PTHR43739:SF5">
    <property type="entry name" value="EXO-ALPHA-SIALIDASE"/>
    <property type="match status" value="1"/>
</dbReference>
<dbReference type="InterPro" id="IPR031778">
    <property type="entry name" value="Sortilin_N"/>
</dbReference>
<evidence type="ECO:0000256" key="2">
    <source>
        <dbReference type="SAM" id="Phobius"/>
    </source>
</evidence>
<feature type="domain" description="Sortilin N-terminal" evidence="3">
    <location>
        <begin position="137"/>
        <end position="262"/>
    </location>
</feature>
<evidence type="ECO:0000313" key="6">
    <source>
        <dbReference type="Proteomes" id="UP000198393"/>
    </source>
</evidence>
<evidence type="ECO:0000259" key="4">
    <source>
        <dbReference type="Pfam" id="PF18962"/>
    </source>
</evidence>
<dbReference type="NCBIfam" id="TIGR04183">
    <property type="entry name" value="Por_Secre_tail"/>
    <property type="match status" value="1"/>
</dbReference>
<dbReference type="CDD" id="cd15482">
    <property type="entry name" value="Sialidase_non-viral"/>
    <property type="match status" value="2"/>
</dbReference>
<reference evidence="5 6" key="1">
    <citation type="submission" date="2017-06" db="EMBL/GenBank/DDBJ databases">
        <authorList>
            <person name="Kim H.J."/>
            <person name="Triplett B.A."/>
        </authorList>
    </citation>
    <scope>NUCLEOTIDE SEQUENCE [LARGE SCALE GENOMIC DNA]</scope>
    <source>
        <strain evidence="5 6">DSM 19307</strain>
    </source>
</reference>
<sequence>MRRTTIVFSGIVAIGVLATIAISILDDPSSAYQNYLAQKIEEKKEGKVKSKAPDIHALIQRELRTRIGEDSPEYGPNQVMEEFLKAKTQPSQLRSTTDLEFIERGPGNVAGRTRSILVDPDDTSGSTWFAGSASGGIWKTTDAGTSWTFISEDIPNLGTNTLAMSEANPNVIYAGTGEHFTNDIDGAGLFKSTDKGDSWTQIASPSDFPDFKNVSRIVVNPMDENEVVVTSRNSVWTGELNAAIYKSTDGGETWTQVRSSTNERYDDIAFDASNFNVLYVAIRGIGVIKSTDGGETWTDASNGMSPGGRVEIGISDVNPNRLWASVEGGLSGSGSDLYVSSDGGSNWHLVVNATGTNENFLGGQGWYDNYVTTHPFDEDIVYVGGVNNWKFELEPSDTLDVKSIDVEDGTQSFITYINFGGKFYGGTIDQGNVATEDLKSVEVRFGQGTQKAHRFTVDGQGSGVPSSGYLYQDYVDVPFQVWDTENNVQLMASFRDQQEDGKWNLAIAKTDGQPISHSREYVYIHDIEYQDFENSSIAMNGGIDAGQMYFFWPTLSQEAAGFDENNLPLSNLGILVTSMDGLARVTTSVSDAYGQFGGPNAFPQSSRAVGIHPDQHNSIVTDVDEANQRFGFLITNDGGVYKSEVGTDPGPNQGDFEYVSHGYNTTQFYGADKAPDSDRYIGGMQDNGTWYHSEGVEGSATAQSTFAIGGDGFEVLWHSEDKNKIIGGSQFNGFGRTLNGGATWIQATTDYEDTSPFITRLAHSKSNPDRIFTVGASGVWRSQDFGGSWDLTSLVNPDMWSFTNSADVEVSYSNPDIVWAGGRLYEEERLYVSTNGGTIFNPVNNYEVFEMGSVSGIATHPSEDNTAYALFSFAGYPKVLKTTDLGQTWEDISGFDGTGDRGFPDVAVNTLFVFPDDNNRIWVGSEIGIIESTDGGETWGLLESDFPAVNTYDFKLSGNTLVIATYGRGIWSVEIPNAPLSADSNDKLASKLEIYPNPIKESASIRFDNEIPSTIDVIDLNGRKVHQILPTSKETTWKPNLQAGIYVLRYEQNHRLYSQKVIVGK</sequence>
<keyword evidence="6" id="KW-1185">Reference proteome</keyword>
<dbReference type="Gene3D" id="2.130.10.10">
    <property type="entry name" value="YVTN repeat-like/Quinoprotein amine dehydrogenase"/>
    <property type="match status" value="4"/>
</dbReference>
<keyword evidence="1" id="KW-0677">Repeat</keyword>
<dbReference type="AlphaFoldDB" id="A0A239EKA9"/>
<keyword evidence="2" id="KW-0472">Membrane</keyword>
<protein>
    <submittedName>
        <fullName evidence="5">Por secretion system C-terminal sorting domain-containing protein</fullName>
    </submittedName>
</protein>
<accession>A0A239EKA9</accession>
<keyword evidence="2" id="KW-0812">Transmembrane</keyword>
<dbReference type="InterPro" id="IPR015943">
    <property type="entry name" value="WD40/YVTN_repeat-like_dom_sf"/>
</dbReference>
<gene>
    <name evidence="5" type="ORF">SAMN05421640_0186</name>
</gene>
<feature type="domain" description="Secretion system C-terminal sorting" evidence="4">
    <location>
        <begin position="994"/>
        <end position="1063"/>
    </location>
</feature>
<dbReference type="Pfam" id="PF15902">
    <property type="entry name" value="Sortilin-Vps10"/>
    <property type="match status" value="1"/>
</dbReference>
<dbReference type="InterPro" id="IPR052025">
    <property type="entry name" value="Xyloglucanase_GH74"/>
</dbReference>
<evidence type="ECO:0000313" key="5">
    <source>
        <dbReference type="EMBL" id="SNS44831.1"/>
    </source>
</evidence>
<dbReference type="PANTHER" id="PTHR43739">
    <property type="entry name" value="XYLOGLUCANASE (EUROFUNG)"/>
    <property type="match status" value="1"/>
</dbReference>
<name>A0A239EKA9_EKHLU</name>
<proteinExistence type="predicted"/>
<dbReference type="Proteomes" id="UP000198393">
    <property type="component" value="Unassembled WGS sequence"/>
</dbReference>
<keyword evidence="2" id="KW-1133">Transmembrane helix</keyword>
<dbReference type="SUPFAM" id="SSF110296">
    <property type="entry name" value="Oligoxyloglucan reducing end-specific cellobiohydrolase"/>
    <property type="match status" value="2"/>
</dbReference>
<dbReference type="Pfam" id="PF18962">
    <property type="entry name" value="Por_Secre_tail"/>
    <property type="match status" value="1"/>
</dbReference>
<dbReference type="GO" id="GO:0010411">
    <property type="term" value="P:xyloglucan metabolic process"/>
    <property type="evidence" value="ECO:0007669"/>
    <property type="project" value="TreeGrafter"/>
</dbReference>